<reference evidence="1 2" key="1">
    <citation type="submission" date="2020-07" db="EMBL/GenBank/DDBJ databases">
        <title>Telomere length de novo assembly of all 7 chromosomes of the fungus, Metarhizium brunneum, using a novel assembly pipeline.</title>
        <authorList>
            <person name="Saud z."/>
            <person name="Kortsinoglou A."/>
            <person name="Kouvelis V.N."/>
            <person name="Butt T.M."/>
        </authorList>
    </citation>
    <scope>NUCLEOTIDE SEQUENCE [LARGE SCALE GENOMIC DNA]</scope>
    <source>
        <strain evidence="1 2">4556</strain>
    </source>
</reference>
<dbReference type="Proteomes" id="UP000510686">
    <property type="component" value="Chromosome 1"/>
</dbReference>
<name>A0A7D5UPR4_9HYPO</name>
<protein>
    <submittedName>
        <fullName evidence="1">Uncharacterized protein</fullName>
    </submittedName>
</protein>
<keyword evidence="2" id="KW-1185">Reference proteome</keyword>
<dbReference type="OrthoDB" id="5149872at2759"/>
<dbReference type="GeneID" id="26245945"/>
<proteinExistence type="predicted"/>
<dbReference type="AlphaFoldDB" id="A0A7D5UPR4"/>
<evidence type="ECO:0000313" key="1">
    <source>
        <dbReference type="EMBL" id="QLI63750.1"/>
    </source>
</evidence>
<sequence>MEELFHGTAEENPSMRQGLLKRLLPNPHQDKVGQYLEKQSEKPTLQPLCPFEAGGFDSPSFCYQTSFAAAELTKGQFLAGTARTELVGCTVLAVVSARAVYIVRHIHYAPRRHLRGAYGFQPVLNMIRGERNTTYTAGPALDRSLFTGPDDHTRAFMTTPRNRSTVNDELSQQYPAEYKSLVELLQGVVPSIGITKYNYNPERENGKPNAGVKKAKPFWKGVALFEYDRNADGKKHPDWRIWLGQTSFRGSNLELQVAWGPVHGTQMESVMLVGMPNGTCTAMNIPALTIL</sequence>
<evidence type="ECO:0000313" key="2">
    <source>
        <dbReference type="Proteomes" id="UP000510686"/>
    </source>
</evidence>
<dbReference type="KEGG" id="mbrn:26245945"/>
<accession>A0A7D5UPR4</accession>
<organism evidence="1 2">
    <name type="scientific">Metarhizium brunneum</name>
    <dbReference type="NCBI Taxonomy" id="500148"/>
    <lineage>
        <taxon>Eukaryota</taxon>
        <taxon>Fungi</taxon>
        <taxon>Dikarya</taxon>
        <taxon>Ascomycota</taxon>
        <taxon>Pezizomycotina</taxon>
        <taxon>Sordariomycetes</taxon>
        <taxon>Hypocreomycetidae</taxon>
        <taxon>Hypocreales</taxon>
        <taxon>Clavicipitaceae</taxon>
        <taxon>Metarhizium</taxon>
    </lineage>
</organism>
<dbReference type="RefSeq" id="XP_014541310.1">
    <property type="nucleotide sequence ID" value="XM_014685824.1"/>
</dbReference>
<gene>
    <name evidence="1" type="ORF">G6M90_00g028550</name>
</gene>
<dbReference type="EMBL" id="CP058932">
    <property type="protein sequence ID" value="QLI63750.1"/>
    <property type="molecule type" value="Genomic_DNA"/>
</dbReference>